<dbReference type="InterPro" id="IPR041796">
    <property type="entry name" value="Mre11_N"/>
</dbReference>
<evidence type="ECO:0000313" key="3">
    <source>
        <dbReference type="EMBL" id="AUJ32536.1"/>
    </source>
</evidence>
<sequence>MKIIHCADLHLDSQLTTHLAPKKAQARRAELLANFSRLVEYAWNNKVAAIIIAGDLFDTPIISATARNLVLDNIKKYSQIQFYYLTGNHENDCLTTTLTELPENLHLFSNEWENYYLNPDSNWPIAISGVDLNDPRFQPPLQVPNLSANNFNLVVLHGQISEYGQLTSNENIILKDLVNQKIDYLALGHLHQFQTGKLPPRGIYCYSGCLEGRGFDELGQHGFVELNIDEKNHRWQYQFVPFAQRELYEIKVEITGCQTTSAVLEKIKLELKHQKVPTTALLKIILLGQVSLSSEHDLVQLQNNLKNTYYLVKLVDRSTSQVDYANFTNDISLKGEFVRLLQDDSTLNEQQRAAIIKCGLQALNGEDF</sequence>
<dbReference type="RefSeq" id="WP_148126874.1">
    <property type="nucleotide sequence ID" value="NZ_CP018180.1"/>
</dbReference>
<evidence type="ECO:0000259" key="2">
    <source>
        <dbReference type="Pfam" id="PF00149"/>
    </source>
</evidence>
<dbReference type="Gene3D" id="3.60.21.10">
    <property type="match status" value="1"/>
</dbReference>
<accession>A0A3S6QWG6</accession>
<dbReference type="InterPro" id="IPR029052">
    <property type="entry name" value="Metallo-depent_PP-like"/>
</dbReference>
<keyword evidence="1" id="KW-0378">Hydrolase</keyword>
<dbReference type="Pfam" id="PF00149">
    <property type="entry name" value="Metallophos"/>
    <property type="match status" value="1"/>
</dbReference>
<dbReference type="InterPro" id="IPR050535">
    <property type="entry name" value="DNA_Repair-Maintenance_Comp"/>
</dbReference>
<dbReference type="KEGG" id="lng:BSQ50_08195"/>
<dbReference type="InterPro" id="IPR004843">
    <property type="entry name" value="Calcineurin-like_PHP"/>
</dbReference>
<dbReference type="GO" id="GO:0016787">
    <property type="term" value="F:hydrolase activity"/>
    <property type="evidence" value="ECO:0007669"/>
    <property type="project" value="UniProtKB-KW"/>
</dbReference>
<dbReference type="EMBL" id="CP018180">
    <property type="protein sequence ID" value="AUJ32536.1"/>
    <property type="molecule type" value="Genomic_DNA"/>
</dbReference>
<dbReference type="CDD" id="cd00840">
    <property type="entry name" value="MPP_Mre11_N"/>
    <property type="match status" value="1"/>
</dbReference>
<dbReference type="PANTHER" id="PTHR30337">
    <property type="entry name" value="COMPONENT OF ATP-DEPENDENT DSDNA EXONUCLEASE"/>
    <property type="match status" value="1"/>
</dbReference>
<reference evidence="3 4" key="1">
    <citation type="submission" date="2016-11" db="EMBL/GenBank/DDBJ databases">
        <title>Interaction between Lactobacillus species and yeast in water kefir.</title>
        <authorList>
            <person name="Behr J."/>
            <person name="Xu D."/>
            <person name="Vogel R.F."/>
        </authorList>
    </citation>
    <scope>NUCLEOTIDE SEQUENCE [LARGE SCALE GENOMIC DNA]</scope>
    <source>
        <strain evidence="3 4">TMW 1.1827</strain>
    </source>
</reference>
<dbReference type="PANTHER" id="PTHR30337:SF7">
    <property type="entry name" value="PHOSPHOESTERASE"/>
    <property type="match status" value="1"/>
</dbReference>
<evidence type="ECO:0000256" key="1">
    <source>
        <dbReference type="ARBA" id="ARBA00022801"/>
    </source>
</evidence>
<organism evidence="3 4">
    <name type="scientific">Liquorilactobacillus nagelii</name>
    <dbReference type="NCBI Taxonomy" id="82688"/>
    <lineage>
        <taxon>Bacteria</taxon>
        <taxon>Bacillati</taxon>
        <taxon>Bacillota</taxon>
        <taxon>Bacilli</taxon>
        <taxon>Lactobacillales</taxon>
        <taxon>Lactobacillaceae</taxon>
        <taxon>Liquorilactobacillus</taxon>
    </lineage>
</organism>
<proteinExistence type="predicted"/>
<dbReference type="Proteomes" id="UP000324497">
    <property type="component" value="Chromosome"/>
</dbReference>
<dbReference type="SUPFAM" id="SSF56300">
    <property type="entry name" value="Metallo-dependent phosphatases"/>
    <property type="match status" value="1"/>
</dbReference>
<protein>
    <recommendedName>
        <fullName evidence="2">Calcineurin-like phosphoesterase domain-containing protein</fullName>
    </recommendedName>
</protein>
<dbReference type="AlphaFoldDB" id="A0A3S6QWG6"/>
<evidence type="ECO:0000313" key="4">
    <source>
        <dbReference type="Proteomes" id="UP000324497"/>
    </source>
</evidence>
<name>A0A3S6QWG6_9LACO</name>
<keyword evidence="4" id="KW-1185">Reference proteome</keyword>
<gene>
    <name evidence="3" type="ORF">BSQ50_08195</name>
</gene>
<feature type="domain" description="Calcineurin-like phosphoesterase" evidence="2">
    <location>
        <begin position="1"/>
        <end position="192"/>
    </location>
</feature>